<dbReference type="SUPFAM" id="SSF53335">
    <property type="entry name" value="S-adenosyl-L-methionine-dependent methyltransferases"/>
    <property type="match status" value="1"/>
</dbReference>
<dbReference type="PANTHER" id="PTHR12843">
    <property type="entry name" value="PROTEIN-LYSINE N-METHYLTRANSFERASE METTL10"/>
    <property type="match status" value="1"/>
</dbReference>
<dbReference type="Gene3D" id="3.40.50.150">
    <property type="entry name" value="Vaccinia Virus protein VP39"/>
    <property type="match status" value="1"/>
</dbReference>
<evidence type="ECO:0000313" key="2">
    <source>
        <dbReference type="EMBL" id="GAA2105782.1"/>
    </source>
</evidence>
<feature type="domain" description="Methyltransferase" evidence="1">
    <location>
        <begin position="57"/>
        <end position="152"/>
    </location>
</feature>
<dbReference type="GO" id="GO:0032259">
    <property type="term" value="P:methylation"/>
    <property type="evidence" value="ECO:0007669"/>
    <property type="project" value="UniProtKB-KW"/>
</dbReference>
<dbReference type="PANTHER" id="PTHR12843:SF5">
    <property type="entry name" value="EEF1A LYSINE METHYLTRANSFERASE 2"/>
    <property type="match status" value="1"/>
</dbReference>
<protein>
    <submittedName>
        <fullName evidence="2">Class I SAM-dependent methyltransferase</fullName>
    </submittedName>
</protein>
<gene>
    <name evidence="2" type="ORF">GCM10009726_18470</name>
</gene>
<sequence>MEPAAAPIRPADGVARSDYWENVHDGKPEDGVSWWQSVPELSLGLVDETGLGRERSVIDVGAGWSTLVDHLVERGYTDLTAIDLSLTALNTVRDRVGEVPGQLVLDVADVLDFRPPRQFALWHDRAVFHFLTEEDERDDYRLSLEHCLEPGGFVVVATFGPDGPLTCSGLPIVRYTHAELAAEFPGYRLVSTSGEDHVTPWGTRQQFTAILLQRQG</sequence>
<dbReference type="EMBL" id="BAAAMQ010000010">
    <property type="protein sequence ID" value="GAA2105782.1"/>
    <property type="molecule type" value="Genomic_DNA"/>
</dbReference>
<evidence type="ECO:0000259" key="1">
    <source>
        <dbReference type="Pfam" id="PF13649"/>
    </source>
</evidence>
<keyword evidence="2" id="KW-0808">Transferase</keyword>
<name>A0ABP5IV19_9ACTN</name>
<dbReference type="Proteomes" id="UP001501161">
    <property type="component" value="Unassembled WGS sequence"/>
</dbReference>
<reference evidence="3" key="1">
    <citation type="journal article" date="2019" name="Int. J. Syst. Evol. Microbiol.">
        <title>The Global Catalogue of Microorganisms (GCM) 10K type strain sequencing project: providing services to taxonomists for standard genome sequencing and annotation.</title>
        <authorList>
            <consortium name="The Broad Institute Genomics Platform"/>
            <consortium name="The Broad Institute Genome Sequencing Center for Infectious Disease"/>
            <person name="Wu L."/>
            <person name="Ma J."/>
        </authorList>
    </citation>
    <scope>NUCLEOTIDE SEQUENCE [LARGE SCALE GENOMIC DNA]</scope>
    <source>
        <strain evidence="3">JCM 13813</strain>
    </source>
</reference>
<dbReference type="RefSeq" id="WP_231248825.1">
    <property type="nucleotide sequence ID" value="NZ_BAAAMQ010000010.1"/>
</dbReference>
<dbReference type="InterPro" id="IPR041698">
    <property type="entry name" value="Methyltransf_25"/>
</dbReference>
<comment type="caution">
    <text evidence="2">The sequence shown here is derived from an EMBL/GenBank/DDBJ whole genome shotgun (WGS) entry which is preliminary data.</text>
</comment>
<evidence type="ECO:0000313" key="3">
    <source>
        <dbReference type="Proteomes" id="UP001501161"/>
    </source>
</evidence>
<keyword evidence="3" id="KW-1185">Reference proteome</keyword>
<keyword evidence="2" id="KW-0489">Methyltransferase</keyword>
<organism evidence="2 3">
    <name type="scientific">Nocardioides furvisabuli</name>
    <dbReference type="NCBI Taxonomy" id="375542"/>
    <lineage>
        <taxon>Bacteria</taxon>
        <taxon>Bacillati</taxon>
        <taxon>Actinomycetota</taxon>
        <taxon>Actinomycetes</taxon>
        <taxon>Propionibacteriales</taxon>
        <taxon>Nocardioidaceae</taxon>
        <taxon>Nocardioides</taxon>
    </lineage>
</organism>
<accession>A0ABP5IV19</accession>
<dbReference type="InterPro" id="IPR029063">
    <property type="entry name" value="SAM-dependent_MTases_sf"/>
</dbReference>
<dbReference type="GO" id="GO:0008168">
    <property type="term" value="F:methyltransferase activity"/>
    <property type="evidence" value="ECO:0007669"/>
    <property type="project" value="UniProtKB-KW"/>
</dbReference>
<proteinExistence type="predicted"/>
<dbReference type="Pfam" id="PF13649">
    <property type="entry name" value="Methyltransf_25"/>
    <property type="match status" value="1"/>
</dbReference>